<gene>
    <name evidence="1" type="ORF">DA075_22300</name>
</gene>
<dbReference type="AlphaFoldDB" id="A0A2R4WP02"/>
<dbReference type="EMBL" id="CP028843">
    <property type="protein sequence ID" value="AWB23294.1"/>
    <property type="molecule type" value="Genomic_DNA"/>
</dbReference>
<name>A0A2R4WP02_9HYPH</name>
<accession>A0A2R4WP02</accession>
<reference evidence="1 2" key="1">
    <citation type="submission" date="2018-04" db="EMBL/GenBank/DDBJ databases">
        <title>Methylobacterium sp. PR1016A genome.</title>
        <authorList>
            <person name="Park W."/>
        </authorList>
    </citation>
    <scope>NUCLEOTIDE SEQUENCE [LARGE SCALE GENOMIC DNA]</scope>
    <source>
        <strain evidence="1 2">PR1016A</strain>
    </source>
</reference>
<organism evidence="1 2">
    <name type="scientific">Methylobacterium currus</name>
    <dbReference type="NCBI Taxonomy" id="2051553"/>
    <lineage>
        <taxon>Bacteria</taxon>
        <taxon>Pseudomonadati</taxon>
        <taxon>Pseudomonadota</taxon>
        <taxon>Alphaproteobacteria</taxon>
        <taxon>Hyphomicrobiales</taxon>
        <taxon>Methylobacteriaceae</taxon>
        <taxon>Methylobacterium</taxon>
    </lineage>
</organism>
<keyword evidence="2" id="KW-1185">Reference proteome</keyword>
<protein>
    <submittedName>
        <fullName evidence="1">Uncharacterized protein</fullName>
    </submittedName>
</protein>
<dbReference type="Proteomes" id="UP000244755">
    <property type="component" value="Chromosome 1"/>
</dbReference>
<dbReference type="PROSITE" id="PS51257">
    <property type="entry name" value="PROKAR_LIPOPROTEIN"/>
    <property type="match status" value="1"/>
</dbReference>
<sequence>MTRRMRRRRQACRRMARKLVGGSFGASVAGCLSRSWKKLQVSHQTVRSAAISTSIASRITVMPSAVISPWLSPAAMKAADQPRAG</sequence>
<evidence type="ECO:0000313" key="2">
    <source>
        <dbReference type="Proteomes" id="UP000244755"/>
    </source>
</evidence>
<dbReference type="KEGG" id="mee:DA075_22300"/>
<evidence type="ECO:0000313" key="1">
    <source>
        <dbReference type="EMBL" id="AWB23294.1"/>
    </source>
</evidence>
<proteinExistence type="predicted"/>